<proteinExistence type="predicted"/>
<keyword evidence="1" id="KW-0479">Metal-binding</keyword>
<feature type="coiled-coil region" evidence="3">
    <location>
        <begin position="92"/>
        <end position="119"/>
    </location>
</feature>
<protein>
    <recommendedName>
        <fullName evidence="5">Zn(2)-C6 fungal-type domain-containing protein</fullName>
    </recommendedName>
</protein>
<evidence type="ECO:0000256" key="3">
    <source>
        <dbReference type="SAM" id="Coils"/>
    </source>
</evidence>
<dbReference type="InterPro" id="IPR050987">
    <property type="entry name" value="AtrR-like"/>
</dbReference>
<dbReference type="Pfam" id="PF00172">
    <property type="entry name" value="Zn_clus"/>
    <property type="match status" value="1"/>
</dbReference>
<gene>
    <name evidence="6" type="ORF">JMJ35_008575</name>
</gene>
<dbReference type="PANTHER" id="PTHR46910:SF4">
    <property type="entry name" value="ZN(2)-C6 FUNGAL-TYPE DOMAIN-CONTAINING PROTEIN"/>
    <property type="match status" value="1"/>
</dbReference>
<feature type="region of interest" description="Disordered" evidence="4">
    <location>
        <begin position="870"/>
        <end position="897"/>
    </location>
</feature>
<dbReference type="Proteomes" id="UP001166286">
    <property type="component" value="Unassembled WGS sequence"/>
</dbReference>
<evidence type="ECO:0000256" key="2">
    <source>
        <dbReference type="ARBA" id="ARBA00023242"/>
    </source>
</evidence>
<keyword evidence="7" id="KW-1185">Reference proteome</keyword>
<organism evidence="6 7">
    <name type="scientific">Cladonia borealis</name>
    <dbReference type="NCBI Taxonomy" id="184061"/>
    <lineage>
        <taxon>Eukaryota</taxon>
        <taxon>Fungi</taxon>
        <taxon>Dikarya</taxon>
        <taxon>Ascomycota</taxon>
        <taxon>Pezizomycotina</taxon>
        <taxon>Lecanoromycetes</taxon>
        <taxon>OSLEUM clade</taxon>
        <taxon>Lecanoromycetidae</taxon>
        <taxon>Lecanorales</taxon>
        <taxon>Lecanorineae</taxon>
        <taxon>Cladoniaceae</taxon>
        <taxon>Cladonia</taxon>
    </lineage>
</organism>
<sequence length="913" mass="101580">MKRKADDDPSSSSFNHTKVIKTEKLDSSPNYSQDVKKKISASARTGQACDRCRVRKMRCDDQQNGCAPCMQNNSECKTTDRITGKATVRGYVQSLERRLDLLENHNRELQSRLISLGEDVKIGDGYGDSATGPLLQWHEDQKSRGRQGRQGSGPSLDTSEQGVNAFSRGVVDGSSSSTATDEHPPRLPEFRDGLSGNNYLGVSTGNSLLSSIRGTSMNVLGMEIDLADYMSADLDEPDPIHVGTQPVYNKSYRAFVQTAFGMSHKLAKVELPPKSEGLNYAQVYFRVTNPYLPVIHKPSFMATLVRTYDDPNFKPSVAETVMVHTMFAIMYCQYAARAAHNAEHQAELNNSSNFHYHYALGHFAQLVASHTLADLQALTMLCLHIRNMPKPGACWMITSITLDLAIELGLHRSARRWARTSKRSVLEIEMRKRVFWSLLVIHVIVAGNLGRPMPLRPDDWDVEMPKALDDDLLSDDGINTSRPGKCNFLVGIEASKVMPMFMDLYNNIYAVRRSPHTYEPTVHRLERRIREWSEQWPAELKHESAAVDEIGQSHHHHLAIIPLHMRLLLRHPSLSLATTPDFNIQNLTVCMDVSREMLFHARQLQKIKCLDGTWQAGALYVLAISTTLFGHWERRDQITQNDLKALREDMESWLIVIADMSNLLGSGRRLQDAVRVPVDRTLSLLSQHLESKTVPPFPPPPNKHNVTPNRTLPSNHTPGPDNYNQSHTYSPYPPPAGGPSNPTHQGSSHHYHLPPPKPNVPSQPPPSYQHTTQYPYHQPYANNTSTYDSGSYPSTNDLPTTAAAASAYLQNYPPQPPPPTQSYLNPNAPNYNTYHSPGSPTSWRNWAGNMASNLEPGADYMNSASALMQLGGRSEGGPAPDLQPGAAMHQGGGTAGGTMDGNNGQQMWPFMNL</sequence>
<evidence type="ECO:0000313" key="7">
    <source>
        <dbReference type="Proteomes" id="UP001166286"/>
    </source>
</evidence>
<feature type="region of interest" description="Disordered" evidence="4">
    <location>
        <begin position="690"/>
        <end position="799"/>
    </location>
</feature>
<feature type="domain" description="Zn(2)-C6 fungal-type" evidence="5">
    <location>
        <begin position="48"/>
        <end position="78"/>
    </location>
</feature>
<evidence type="ECO:0000256" key="4">
    <source>
        <dbReference type="SAM" id="MobiDB-lite"/>
    </source>
</evidence>
<dbReference type="CDD" id="cd12148">
    <property type="entry name" value="fungal_TF_MHR"/>
    <property type="match status" value="1"/>
</dbReference>
<feature type="compositionally biased region" description="Pro residues" evidence="4">
    <location>
        <begin position="753"/>
        <end position="767"/>
    </location>
</feature>
<dbReference type="Gene3D" id="4.10.240.10">
    <property type="entry name" value="Zn(2)-C6 fungal-type DNA-binding domain"/>
    <property type="match status" value="1"/>
</dbReference>
<dbReference type="CDD" id="cd00067">
    <property type="entry name" value="GAL4"/>
    <property type="match status" value="1"/>
</dbReference>
<dbReference type="AlphaFoldDB" id="A0AA39V2X4"/>
<dbReference type="GO" id="GO:0003677">
    <property type="term" value="F:DNA binding"/>
    <property type="evidence" value="ECO:0007669"/>
    <property type="project" value="InterPro"/>
</dbReference>
<dbReference type="EMBL" id="JAFEKC020000019">
    <property type="protein sequence ID" value="KAK0509204.1"/>
    <property type="molecule type" value="Genomic_DNA"/>
</dbReference>
<dbReference type="SUPFAM" id="SSF57701">
    <property type="entry name" value="Zn2/Cys6 DNA-binding domain"/>
    <property type="match status" value="1"/>
</dbReference>
<dbReference type="SMART" id="SM00066">
    <property type="entry name" value="GAL4"/>
    <property type="match status" value="1"/>
</dbReference>
<feature type="region of interest" description="Disordered" evidence="4">
    <location>
        <begin position="1"/>
        <end position="33"/>
    </location>
</feature>
<dbReference type="PANTHER" id="PTHR46910">
    <property type="entry name" value="TRANSCRIPTION FACTOR PDR1"/>
    <property type="match status" value="1"/>
</dbReference>
<feature type="region of interest" description="Disordered" evidence="4">
    <location>
        <begin position="140"/>
        <end position="193"/>
    </location>
</feature>
<dbReference type="GO" id="GO:0008270">
    <property type="term" value="F:zinc ion binding"/>
    <property type="evidence" value="ECO:0007669"/>
    <property type="project" value="InterPro"/>
</dbReference>
<keyword evidence="3" id="KW-0175">Coiled coil</keyword>
<dbReference type="GO" id="GO:0006351">
    <property type="term" value="P:DNA-templated transcription"/>
    <property type="evidence" value="ECO:0007669"/>
    <property type="project" value="InterPro"/>
</dbReference>
<dbReference type="SMART" id="SM00906">
    <property type="entry name" value="Fungal_trans"/>
    <property type="match status" value="1"/>
</dbReference>
<comment type="caution">
    <text evidence="6">The sequence shown here is derived from an EMBL/GenBank/DDBJ whole genome shotgun (WGS) entry which is preliminary data.</text>
</comment>
<dbReference type="Pfam" id="PF04082">
    <property type="entry name" value="Fungal_trans"/>
    <property type="match status" value="1"/>
</dbReference>
<name>A0AA39V2X4_9LECA</name>
<reference evidence="6" key="1">
    <citation type="submission" date="2023-03" db="EMBL/GenBank/DDBJ databases">
        <title>Complete genome of Cladonia borealis.</title>
        <authorList>
            <person name="Park H."/>
        </authorList>
    </citation>
    <scope>NUCLEOTIDE SEQUENCE</scope>
    <source>
        <strain evidence="6">ANT050790</strain>
    </source>
</reference>
<dbReference type="InterPro" id="IPR001138">
    <property type="entry name" value="Zn2Cys6_DnaBD"/>
</dbReference>
<evidence type="ECO:0000259" key="5">
    <source>
        <dbReference type="PROSITE" id="PS50048"/>
    </source>
</evidence>
<dbReference type="PROSITE" id="PS50048">
    <property type="entry name" value="ZN2_CY6_FUNGAL_2"/>
    <property type="match status" value="1"/>
</dbReference>
<evidence type="ECO:0000313" key="6">
    <source>
        <dbReference type="EMBL" id="KAK0509204.1"/>
    </source>
</evidence>
<dbReference type="InterPro" id="IPR007219">
    <property type="entry name" value="XnlR_reg_dom"/>
</dbReference>
<evidence type="ECO:0000256" key="1">
    <source>
        <dbReference type="ARBA" id="ARBA00022723"/>
    </source>
</evidence>
<dbReference type="PROSITE" id="PS00463">
    <property type="entry name" value="ZN2_CY6_FUNGAL_1"/>
    <property type="match status" value="1"/>
</dbReference>
<accession>A0AA39V2X4</accession>
<feature type="compositionally biased region" description="Polar residues" evidence="4">
    <location>
        <begin position="768"/>
        <end position="799"/>
    </location>
</feature>
<feature type="compositionally biased region" description="Basic and acidic residues" evidence="4">
    <location>
        <begin position="180"/>
        <end position="192"/>
    </location>
</feature>
<dbReference type="InterPro" id="IPR036864">
    <property type="entry name" value="Zn2-C6_fun-type_DNA-bd_sf"/>
</dbReference>
<dbReference type="GO" id="GO:0000981">
    <property type="term" value="F:DNA-binding transcription factor activity, RNA polymerase II-specific"/>
    <property type="evidence" value="ECO:0007669"/>
    <property type="project" value="InterPro"/>
</dbReference>
<feature type="compositionally biased region" description="Polar residues" evidence="4">
    <location>
        <begin position="704"/>
        <end position="728"/>
    </location>
</feature>
<keyword evidence="2" id="KW-0539">Nucleus</keyword>